<evidence type="ECO:0000256" key="3">
    <source>
        <dbReference type="ARBA" id="ARBA00022448"/>
    </source>
</evidence>
<dbReference type="CDD" id="cd01347">
    <property type="entry name" value="ligand_gated_channel"/>
    <property type="match status" value="1"/>
</dbReference>
<dbReference type="InterPro" id="IPR037066">
    <property type="entry name" value="Plug_dom_sf"/>
</dbReference>
<feature type="signal peptide" evidence="13">
    <location>
        <begin position="1"/>
        <end position="28"/>
    </location>
</feature>
<protein>
    <submittedName>
        <fullName evidence="16">TonB-dependent receptor</fullName>
    </submittedName>
</protein>
<evidence type="ECO:0000256" key="7">
    <source>
        <dbReference type="ARBA" id="ARBA00023136"/>
    </source>
</evidence>
<evidence type="ECO:0000256" key="2">
    <source>
        <dbReference type="ARBA" id="ARBA00009810"/>
    </source>
</evidence>
<feature type="chain" id="PRO_5045472387" evidence="13">
    <location>
        <begin position="29"/>
        <end position="709"/>
    </location>
</feature>
<accession>A0ABP8GSK9</accession>
<dbReference type="Pfam" id="PF07715">
    <property type="entry name" value="Plug"/>
    <property type="match status" value="1"/>
</dbReference>
<dbReference type="InterPro" id="IPR012910">
    <property type="entry name" value="Plug_dom"/>
</dbReference>
<dbReference type="Gene3D" id="2.40.170.20">
    <property type="entry name" value="TonB-dependent receptor, beta-barrel domain"/>
    <property type="match status" value="1"/>
</dbReference>
<evidence type="ECO:0000256" key="10">
    <source>
        <dbReference type="PROSITE-ProRule" id="PRU01360"/>
    </source>
</evidence>
<evidence type="ECO:0000256" key="8">
    <source>
        <dbReference type="ARBA" id="ARBA00023170"/>
    </source>
</evidence>
<dbReference type="InterPro" id="IPR039426">
    <property type="entry name" value="TonB-dep_rcpt-like"/>
</dbReference>
<feature type="domain" description="TonB-dependent receptor plug" evidence="15">
    <location>
        <begin position="66"/>
        <end position="167"/>
    </location>
</feature>
<dbReference type="EMBL" id="BAABFO010000006">
    <property type="protein sequence ID" value="GAA4329281.1"/>
    <property type="molecule type" value="Genomic_DNA"/>
</dbReference>
<evidence type="ECO:0000256" key="11">
    <source>
        <dbReference type="RuleBase" id="RU003357"/>
    </source>
</evidence>
<evidence type="ECO:0000256" key="9">
    <source>
        <dbReference type="ARBA" id="ARBA00023237"/>
    </source>
</evidence>
<comment type="caution">
    <text evidence="16">The sequence shown here is derived from an EMBL/GenBank/DDBJ whole genome shotgun (WGS) entry which is preliminary data.</text>
</comment>
<keyword evidence="17" id="KW-1185">Reference proteome</keyword>
<name>A0ABP8GSK9_9BURK</name>
<dbReference type="InterPro" id="IPR000531">
    <property type="entry name" value="Beta-barrel_TonB"/>
</dbReference>
<dbReference type="InterPro" id="IPR036942">
    <property type="entry name" value="Beta-barrel_TonB_sf"/>
</dbReference>
<keyword evidence="4 10" id="KW-1134">Transmembrane beta strand</keyword>
<gene>
    <name evidence="16" type="ORF">GCM10023144_15880</name>
</gene>
<evidence type="ECO:0000256" key="5">
    <source>
        <dbReference type="ARBA" id="ARBA00022692"/>
    </source>
</evidence>
<dbReference type="PANTHER" id="PTHR30069">
    <property type="entry name" value="TONB-DEPENDENT OUTER MEMBRANE RECEPTOR"/>
    <property type="match status" value="1"/>
</dbReference>
<keyword evidence="9 10" id="KW-0998">Cell outer membrane</keyword>
<dbReference type="PROSITE" id="PS52016">
    <property type="entry name" value="TONB_DEPENDENT_REC_3"/>
    <property type="match status" value="1"/>
</dbReference>
<keyword evidence="7 10" id="KW-0472">Membrane</keyword>
<dbReference type="Gene3D" id="2.170.130.10">
    <property type="entry name" value="TonB-dependent receptor, plug domain"/>
    <property type="match status" value="1"/>
</dbReference>
<evidence type="ECO:0000259" key="14">
    <source>
        <dbReference type="Pfam" id="PF00593"/>
    </source>
</evidence>
<keyword evidence="6 11" id="KW-0798">TonB box</keyword>
<sequence>MYFSPSSRLTPLAAAVALAFHAAASAQTAPVGTTPAATQPAAAQGPTLRGIVVTANPLGSDLIDLVPAVSTLDGDDLAVRRGSSLGDTLDGMPGVSSSYFGPNANRPVIRGMDGDRIRILQDGGASLDASALSYDHAVPIDPLAVDRVEVVRGPAALLYGGSALGGVVNVIDNRVPKYPVEGVHGAVDLTGGGADAERGGSAKVEAGNGSIAIHADAFHRETSDLHIPGYARSARLRGEEPLEPGESEPYGRLPNSSARQNGGAVGGSYTWDDGYVGASYNGYRANYGTVAEEDVRIDMKQDRFALEGEARNLGGGDGFFRTLRGKLNYTDYEHREIEDGEVGTTFKNRGWDARIEAQHAPIGRMSGVLGAEFTHSTFSALGEEAFVPSTDTDTAALFLFEELPLDQTDRLKLNFGGRAEHASVDASAGGNPRFSDAKRDFTAGSLSTGLLYKLNSDLTATGSLAYTERAPTFYELFANGPHVATGTYELGDPNAEKEKAVSLDLGLRMQRGDYRGNVSVYYSRFSNYLALASTGNIRDEDGELVAPGTPDSLPEYRYLGVPAKIYGLEAEGSAPLARGLLSGADKLDLQLRGDLVRGVNRDTGEALPRLAPWRLGSSLVYGSGPWGARVDVSYVAAQKHVPSGDTETGSYTLVGAAVTYHFRWKGMDSLVYLRGDNLTNREARTATSILRDIAPLGGRAVRVGLRTTF</sequence>
<comment type="similarity">
    <text evidence="2 10 11">Belongs to the TonB-dependent receptor family.</text>
</comment>
<organism evidence="16 17">
    <name type="scientific">Pigmentiphaga soli</name>
    <dbReference type="NCBI Taxonomy" id="1007095"/>
    <lineage>
        <taxon>Bacteria</taxon>
        <taxon>Pseudomonadati</taxon>
        <taxon>Pseudomonadota</taxon>
        <taxon>Betaproteobacteria</taxon>
        <taxon>Burkholderiales</taxon>
        <taxon>Alcaligenaceae</taxon>
        <taxon>Pigmentiphaga</taxon>
    </lineage>
</organism>
<proteinExistence type="inferred from homology"/>
<dbReference type="Proteomes" id="UP001501671">
    <property type="component" value="Unassembled WGS sequence"/>
</dbReference>
<reference evidence="17" key="1">
    <citation type="journal article" date="2019" name="Int. J. Syst. Evol. Microbiol.">
        <title>The Global Catalogue of Microorganisms (GCM) 10K type strain sequencing project: providing services to taxonomists for standard genome sequencing and annotation.</title>
        <authorList>
            <consortium name="The Broad Institute Genomics Platform"/>
            <consortium name="The Broad Institute Genome Sequencing Center for Infectious Disease"/>
            <person name="Wu L."/>
            <person name="Ma J."/>
        </authorList>
    </citation>
    <scope>NUCLEOTIDE SEQUENCE [LARGE SCALE GENOMIC DNA]</scope>
    <source>
        <strain evidence="17">JCM 17666</strain>
    </source>
</reference>
<evidence type="ECO:0000256" key="1">
    <source>
        <dbReference type="ARBA" id="ARBA00004571"/>
    </source>
</evidence>
<evidence type="ECO:0000313" key="17">
    <source>
        <dbReference type="Proteomes" id="UP001501671"/>
    </source>
</evidence>
<dbReference type="Pfam" id="PF00593">
    <property type="entry name" value="TonB_dep_Rec_b-barrel"/>
    <property type="match status" value="1"/>
</dbReference>
<evidence type="ECO:0000256" key="13">
    <source>
        <dbReference type="SAM" id="SignalP"/>
    </source>
</evidence>
<keyword evidence="3 10" id="KW-0813">Transport</keyword>
<keyword evidence="13" id="KW-0732">Signal</keyword>
<dbReference type="PANTHER" id="PTHR30069:SF40">
    <property type="entry name" value="TONB-DEPENDENT RECEPTOR NMB0964-RELATED"/>
    <property type="match status" value="1"/>
</dbReference>
<evidence type="ECO:0000259" key="15">
    <source>
        <dbReference type="Pfam" id="PF07715"/>
    </source>
</evidence>
<keyword evidence="5 10" id="KW-0812">Transmembrane</keyword>
<evidence type="ECO:0000256" key="4">
    <source>
        <dbReference type="ARBA" id="ARBA00022452"/>
    </source>
</evidence>
<evidence type="ECO:0000256" key="12">
    <source>
        <dbReference type="SAM" id="MobiDB-lite"/>
    </source>
</evidence>
<dbReference type="SUPFAM" id="SSF56935">
    <property type="entry name" value="Porins"/>
    <property type="match status" value="1"/>
</dbReference>
<evidence type="ECO:0000256" key="6">
    <source>
        <dbReference type="ARBA" id="ARBA00023077"/>
    </source>
</evidence>
<feature type="region of interest" description="Disordered" evidence="12">
    <location>
        <begin position="234"/>
        <end position="264"/>
    </location>
</feature>
<keyword evidence="8 16" id="KW-0675">Receptor</keyword>
<comment type="subcellular location">
    <subcellularLocation>
        <location evidence="1 10">Cell outer membrane</location>
        <topology evidence="1 10">Multi-pass membrane protein</topology>
    </subcellularLocation>
</comment>
<feature type="domain" description="TonB-dependent receptor-like beta-barrel" evidence="14">
    <location>
        <begin position="263"/>
        <end position="678"/>
    </location>
</feature>
<evidence type="ECO:0000313" key="16">
    <source>
        <dbReference type="EMBL" id="GAA4329281.1"/>
    </source>
</evidence>
<dbReference type="RefSeq" id="WP_345248078.1">
    <property type="nucleotide sequence ID" value="NZ_BAABFO010000006.1"/>
</dbReference>